<organism evidence="7 8">
    <name type="scientific">Stenotrophomonas nitritireducens</name>
    <dbReference type="NCBI Taxonomy" id="83617"/>
    <lineage>
        <taxon>Bacteria</taxon>
        <taxon>Pseudomonadati</taxon>
        <taxon>Pseudomonadota</taxon>
        <taxon>Gammaproteobacteria</taxon>
        <taxon>Lysobacterales</taxon>
        <taxon>Lysobacteraceae</taxon>
        <taxon>Stenotrophomonas</taxon>
    </lineage>
</organism>
<comment type="similarity">
    <text evidence="2">Belongs to the MipA/OmpV family.</text>
</comment>
<evidence type="ECO:0000256" key="6">
    <source>
        <dbReference type="SAM" id="MobiDB-lite"/>
    </source>
</evidence>
<dbReference type="Pfam" id="PF06629">
    <property type="entry name" value="MipA"/>
    <property type="match status" value="1"/>
</dbReference>
<dbReference type="Proteomes" id="UP000050902">
    <property type="component" value="Unassembled WGS sequence"/>
</dbReference>
<evidence type="ECO:0000313" key="8">
    <source>
        <dbReference type="Proteomes" id="UP000050902"/>
    </source>
</evidence>
<sequence>MDAGNPGPHAAVHHVPPPRAAPMSSSSSRLPLLLALGIANALLLPAQARAADDVPTDGDRKVNIALGVGGQYLPGWLGSGQRQWQTVPFFDIEMPGVGELSSTDGLTLHLPHDGPWEAGIYGDYLWGRSRSDLGPRLAGKIPSLSPRVHGGVYAEYQFDGHSALGARLGHDLTGNSAYLAAYYDRDLPQVWYIQHSVELGWRGMNRAAMNRYFGVSAQSATQLQTDAWSPGSGSQQLSANYSAFVPTSQHTGFAFSLDYSRLLGGAASSPLVRQFGSRNQLEESIAFVYHF</sequence>
<protein>
    <recommendedName>
        <fullName evidence="9">MipA/OmpV family protein</fullName>
    </recommendedName>
</protein>
<evidence type="ECO:0000256" key="4">
    <source>
        <dbReference type="ARBA" id="ARBA00023136"/>
    </source>
</evidence>
<gene>
    <name evidence="7" type="ORF">ABB22_14830</name>
</gene>
<name>A0ABR5NGX9_9GAMM</name>
<keyword evidence="8" id="KW-1185">Reference proteome</keyword>
<dbReference type="PANTHER" id="PTHR38776:SF1">
    <property type="entry name" value="MLTA-INTERACTING PROTEIN-RELATED"/>
    <property type="match status" value="1"/>
</dbReference>
<keyword evidence="4" id="KW-0472">Membrane</keyword>
<evidence type="ECO:0000256" key="2">
    <source>
        <dbReference type="ARBA" id="ARBA00005722"/>
    </source>
</evidence>
<dbReference type="EMBL" id="LDJG01000025">
    <property type="protein sequence ID" value="KRG55097.1"/>
    <property type="molecule type" value="Genomic_DNA"/>
</dbReference>
<proteinExistence type="inferred from homology"/>
<reference evidence="7 8" key="1">
    <citation type="submission" date="2015-05" db="EMBL/GenBank/DDBJ databases">
        <title>Genome sequencing and analysis of members of genus Stenotrophomonas.</title>
        <authorList>
            <person name="Patil P.P."/>
            <person name="Midha S."/>
            <person name="Patil P.B."/>
        </authorList>
    </citation>
    <scope>NUCLEOTIDE SEQUENCE [LARGE SCALE GENOMIC DNA]</scope>
    <source>
        <strain evidence="7 8">DSM 12575</strain>
    </source>
</reference>
<accession>A0ABR5NGX9</accession>
<evidence type="ECO:0008006" key="9">
    <source>
        <dbReference type="Google" id="ProtNLM"/>
    </source>
</evidence>
<keyword evidence="3" id="KW-0732">Signal</keyword>
<dbReference type="PANTHER" id="PTHR38776">
    <property type="entry name" value="MLTA-INTERACTING PROTEIN-RELATED"/>
    <property type="match status" value="1"/>
</dbReference>
<comment type="subcellular location">
    <subcellularLocation>
        <location evidence="1">Cell outer membrane</location>
    </subcellularLocation>
</comment>
<evidence type="ECO:0000256" key="5">
    <source>
        <dbReference type="ARBA" id="ARBA00023237"/>
    </source>
</evidence>
<evidence type="ECO:0000313" key="7">
    <source>
        <dbReference type="EMBL" id="KRG55097.1"/>
    </source>
</evidence>
<feature type="compositionally biased region" description="Low complexity" evidence="6">
    <location>
        <begin position="1"/>
        <end position="14"/>
    </location>
</feature>
<evidence type="ECO:0000256" key="3">
    <source>
        <dbReference type="ARBA" id="ARBA00022729"/>
    </source>
</evidence>
<feature type="region of interest" description="Disordered" evidence="6">
    <location>
        <begin position="1"/>
        <end position="24"/>
    </location>
</feature>
<keyword evidence="5" id="KW-0998">Cell outer membrane</keyword>
<comment type="caution">
    <text evidence="7">The sequence shown here is derived from an EMBL/GenBank/DDBJ whole genome shotgun (WGS) entry which is preliminary data.</text>
</comment>
<dbReference type="InterPro" id="IPR010583">
    <property type="entry name" value="MipA"/>
</dbReference>
<evidence type="ECO:0000256" key="1">
    <source>
        <dbReference type="ARBA" id="ARBA00004442"/>
    </source>
</evidence>